<protein>
    <recommendedName>
        <fullName evidence="3">HEAT repeat protein</fullName>
    </recommendedName>
</protein>
<comment type="caution">
    <text evidence="1">The sequence shown here is derived from an EMBL/GenBank/DDBJ whole genome shotgun (WGS) entry which is preliminary data.</text>
</comment>
<dbReference type="EMBL" id="PYAX01000003">
    <property type="protein sequence ID" value="PSL56932.1"/>
    <property type="molecule type" value="Genomic_DNA"/>
</dbReference>
<dbReference type="Gene3D" id="1.25.10.10">
    <property type="entry name" value="Leucine-rich Repeat Variant"/>
    <property type="match status" value="1"/>
</dbReference>
<gene>
    <name evidence="1" type="ORF">B0I31_103692</name>
</gene>
<dbReference type="AlphaFoldDB" id="A0A2P8IEP9"/>
<evidence type="ECO:0008006" key="3">
    <source>
        <dbReference type="Google" id="ProtNLM"/>
    </source>
</evidence>
<dbReference type="SUPFAM" id="SSF48371">
    <property type="entry name" value="ARM repeat"/>
    <property type="match status" value="1"/>
</dbReference>
<proteinExistence type="predicted"/>
<dbReference type="Proteomes" id="UP000241118">
    <property type="component" value="Unassembled WGS sequence"/>
</dbReference>
<evidence type="ECO:0000313" key="1">
    <source>
        <dbReference type="EMBL" id="PSL56932.1"/>
    </source>
</evidence>
<organism evidence="1 2">
    <name type="scientific">Saccharothrix carnea</name>
    <dbReference type="NCBI Taxonomy" id="1280637"/>
    <lineage>
        <taxon>Bacteria</taxon>
        <taxon>Bacillati</taxon>
        <taxon>Actinomycetota</taxon>
        <taxon>Actinomycetes</taxon>
        <taxon>Pseudonocardiales</taxon>
        <taxon>Pseudonocardiaceae</taxon>
        <taxon>Saccharothrix</taxon>
    </lineage>
</organism>
<keyword evidence="2" id="KW-1185">Reference proteome</keyword>
<accession>A0A2P8IEP9</accession>
<evidence type="ECO:0000313" key="2">
    <source>
        <dbReference type="Proteomes" id="UP000241118"/>
    </source>
</evidence>
<sequence>MRHDAVVEELERLLDQPHRVGWDEVEPVLLLLAGIDASGDEAAGSAALATLARRPRELIRLDAVARRALWWKWTRRPEVSRSLSRFGEGIASPLGIALATTHGDGRIRERAVREVIARPLPELVPFLVLRSGDWVREVRAAAGAGLAELLHDDPARYLPAALGVGLRVERWLRGSFVRKQLLATAVDARAPLESLLESPDREVRAFAFGVGTWRLDRKVSVALTAPDVRLRSAAAEAAARDCVWTGRVEVLRRLAASPHAEVRVQALTGLVRAGRDAEVVAYLDDTSSLVRALARAVASREGVDVPAYYRSRVTAGAIDGFAEVGGDGRHLVELLAHPSATIRARAVRALRLLEQVPDDRVRPMLRDPSSAVVREATVAVRSVPEELPWELLADERRAVRLAGYRLARRIGPVAELRAALTVVVGEDERLARRGRADAVRMSRALESVPWRRRTVAPLEVGVEESPVLRALLARAAVELDEQTGYLLREHLG</sequence>
<dbReference type="InterPro" id="IPR016024">
    <property type="entry name" value="ARM-type_fold"/>
</dbReference>
<name>A0A2P8IEP9_SACCR</name>
<dbReference type="InterPro" id="IPR011989">
    <property type="entry name" value="ARM-like"/>
</dbReference>
<reference evidence="1 2" key="1">
    <citation type="submission" date="2018-03" db="EMBL/GenBank/DDBJ databases">
        <title>Genomic Encyclopedia of Type Strains, Phase III (KMG-III): the genomes of soil and plant-associated and newly described type strains.</title>
        <authorList>
            <person name="Whitman W."/>
        </authorList>
    </citation>
    <scope>NUCLEOTIDE SEQUENCE [LARGE SCALE GENOMIC DNA]</scope>
    <source>
        <strain evidence="1 2">CGMCC 4.7097</strain>
    </source>
</reference>